<protein>
    <submittedName>
        <fullName evidence="3">Uncharacterized protein, Rmd1/YagE family</fullName>
    </submittedName>
</protein>
<dbReference type="InterPro" id="IPR003734">
    <property type="entry name" value="DUF155"/>
</dbReference>
<evidence type="ECO:0000256" key="1">
    <source>
        <dbReference type="SAM" id="Phobius"/>
    </source>
</evidence>
<feature type="domain" description="DUF155" evidence="2">
    <location>
        <begin position="52"/>
        <end position="221"/>
    </location>
</feature>
<dbReference type="PANTHER" id="PTHR16255">
    <property type="entry name" value="REQUIRED FOR MEIOTIC NUCLEAR DIVISION PROTEIN 1 HOMOLOG"/>
    <property type="match status" value="1"/>
</dbReference>
<dbReference type="Proteomes" id="UP000243904">
    <property type="component" value="Chromosome I"/>
</dbReference>
<dbReference type="Pfam" id="PF02582">
    <property type="entry name" value="DUF155"/>
    <property type="match status" value="1"/>
</dbReference>
<keyword evidence="4" id="KW-1185">Reference proteome</keyword>
<reference evidence="4" key="1">
    <citation type="submission" date="2016-10" db="EMBL/GenBank/DDBJ databases">
        <authorList>
            <person name="Varghese N."/>
            <person name="Submissions S."/>
        </authorList>
    </citation>
    <scope>NUCLEOTIDE SEQUENCE [LARGE SCALE GENOMIC DNA]</scope>
    <source>
        <strain evidence="4">GAS369</strain>
    </source>
</reference>
<keyword evidence="1" id="KW-0812">Transmembrane</keyword>
<evidence type="ECO:0000313" key="3">
    <source>
        <dbReference type="EMBL" id="SDS55191.1"/>
    </source>
</evidence>
<gene>
    <name evidence="3" type="ORF">SAMN05444158_2406</name>
</gene>
<sequence>MTKPEFIPAAMGTRVTVHALHVGDRINTMGFEGEALSAVPLAVKVAKTGMAVLFRYGVVVLIGLSPSDENGFLEKLNPRIGGKLARFEEEAAIVALAGDPEDQVQVGGPIQLLDMSPERLLVVADVLAKSVVLADGEREVAKVLEIVEPFAKELADHGRTRRNRKGVLQLIGNALLVQHRVSGRVAIGEKPDALWDRPDLERLYARLEDEYELKERVDALNRKLAVVAETANTLADIIDTRRSLRLELIVVVLIAFEIVTTFYQIYTAKGH</sequence>
<accession>A0A1H1T4W3</accession>
<dbReference type="InterPro" id="IPR051624">
    <property type="entry name" value="RMD1/Sad1-interacting"/>
</dbReference>
<dbReference type="AlphaFoldDB" id="A0A1H1T4W3"/>
<proteinExistence type="predicted"/>
<dbReference type="PANTHER" id="PTHR16255:SF1">
    <property type="entry name" value="REQUIRED FOR MEIOTIC NUCLEAR DIVISION PROTEIN 1 HOMOLOG"/>
    <property type="match status" value="1"/>
</dbReference>
<evidence type="ECO:0000313" key="4">
    <source>
        <dbReference type="Proteomes" id="UP000243904"/>
    </source>
</evidence>
<name>A0A1H1T4W3_9BRAD</name>
<keyword evidence="1" id="KW-0472">Membrane</keyword>
<dbReference type="EMBL" id="LT629750">
    <property type="protein sequence ID" value="SDS55191.1"/>
    <property type="molecule type" value="Genomic_DNA"/>
</dbReference>
<evidence type="ECO:0000259" key="2">
    <source>
        <dbReference type="Pfam" id="PF02582"/>
    </source>
</evidence>
<organism evidence="3 4">
    <name type="scientific">Bradyrhizobium canariense</name>
    <dbReference type="NCBI Taxonomy" id="255045"/>
    <lineage>
        <taxon>Bacteria</taxon>
        <taxon>Pseudomonadati</taxon>
        <taxon>Pseudomonadota</taxon>
        <taxon>Alphaproteobacteria</taxon>
        <taxon>Hyphomicrobiales</taxon>
        <taxon>Nitrobacteraceae</taxon>
        <taxon>Bradyrhizobium</taxon>
    </lineage>
</organism>
<feature type="transmembrane region" description="Helical" evidence="1">
    <location>
        <begin position="248"/>
        <end position="266"/>
    </location>
</feature>
<keyword evidence="1" id="KW-1133">Transmembrane helix</keyword>
<dbReference type="RefSeq" id="WP_146687383.1">
    <property type="nucleotide sequence ID" value="NZ_LT629750.1"/>
</dbReference>